<keyword evidence="6" id="KW-1133">Transmembrane helix</keyword>
<dbReference type="OrthoDB" id="270970at2759"/>
<proteinExistence type="predicted"/>
<dbReference type="Gramene" id="Ma10_t22340.2">
    <property type="protein sequence ID" value="Ma10_p22340.2"/>
    <property type="gene ID" value="Ma10_g22340"/>
</dbReference>
<evidence type="ECO:0000256" key="2">
    <source>
        <dbReference type="ARBA" id="ARBA00022448"/>
    </source>
</evidence>
<evidence type="ECO:0000313" key="9">
    <source>
        <dbReference type="EnsemblPlants" id="Ma10_p22340.2"/>
    </source>
</evidence>
<evidence type="ECO:0000259" key="7">
    <source>
        <dbReference type="PROSITE" id="PS50004"/>
    </source>
</evidence>
<protein>
    <recommendedName>
        <fullName evidence="11">C2 domain-containing protein</fullName>
    </recommendedName>
</protein>
<keyword evidence="4" id="KW-0446">Lipid-binding</keyword>
<organism evidence="9 10">
    <name type="scientific">Musa acuminata subsp. malaccensis</name>
    <name type="common">Wild banana</name>
    <name type="synonym">Musa malaccensis</name>
    <dbReference type="NCBI Taxonomy" id="214687"/>
    <lineage>
        <taxon>Eukaryota</taxon>
        <taxon>Viridiplantae</taxon>
        <taxon>Streptophyta</taxon>
        <taxon>Embryophyta</taxon>
        <taxon>Tracheophyta</taxon>
        <taxon>Spermatophyta</taxon>
        <taxon>Magnoliopsida</taxon>
        <taxon>Liliopsida</taxon>
        <taxon>Zingiberales</taxon>
        <taxon>Musaceae</taxon>
        <taxon>Musa</taxon>
    </lineage>
</organism>
<dbReference type="EnsemblPlants" id="Ma10_t22340.2">
    <property type="protein sequence ID" value="Ma10_p22340.2"/>
    <property type="gene ID" value="Ma10_g22340"/>
</dbReference>
<keyword evidence="6" id="KW-0812">Transmembrane</keyword>
<evidence type="ECO:0000256" key="4">
    <source>
        <dbReference type="ARBA" id="ARBA00023121"/>
    </source>
</evidence>
<feature type="domain" description="C2" evidence="7">
    <location>
        <begin position="270"/>
        <end position="384"/>
    </location>
</feature>
<keyword evidence="2" id="KW-0813">Transport</keyword>
<feature type="domain" description="SMP-LTD" evidence="8">
    <location>
        <begin position="71"/>
        <end position="265"/>
    </location>
</feature>
<dbReference type="CDD" id="cd00030">
    <property type="entry name" value="C2"/>
    <property type="match status" value="1"/>
</dbReference>
<dbReference type="SMART" id="SM00239">
    <property type="entry name" value="C2"/>
    <property type="match status" value="1"/>
</dbReference>
<dbReference type="CDD" id="cd21669">
    <property type="entry name" value="SMP_SF"/>
    <property type="match status" value="1"/>
</dbReference>
<dbReference type="InterPro" id="IPR035892">
    <property type="entry name" value="C2_domain_sf"/>
</dbReference>
<name>A0A804KZ29_MUSAM</name>
<dbReference type="PROSITE" id="PS51847">
    <property type="entry name" value="SMP"/>
    <property type="match status" value="1"/>
</dbReference>
<keyword evidence="3" id="KW-0445">Lipid transport</keyword>
<dbReference type="PROSITE" id="PS50004">
    <property type="entry name" value="C2"/>
    <property type="match status" value="1"/>
</dbReference>
<dbReference type="GO" id="GO:0008289">
    <property type="term" value="F:lipid binding"/>
    <property type="evidence" value="ECO:0007669"/>
    <property type="project" value="UniProtKB-KW"/>
</dbReference>
<evidence type="ECO:0000256" key="5">
    <source>
        <dbReference type="ARBA" id="ARBA00023136"/>
    </source>
</evidence>
<dbReference type="InterPro" id="IPR000008">
    <property type="entry name" value="C2_dom"/>
</dbReference>
<dbReference type="Proteomes" id="UP000012960">
    <property type="component" value="Unplaced"/>
</dbReference>
<dbReference type="GO" id="GO:0016020">
    <property type="term" value="C:membrane"/>
    <property type="evidence" value="ECO:0007669"/>
    <property type="project" value="UniProtKB-SubCell"/>
</dbReference>
<evidence type="ECO:0000259" key="8">
    <source>
        <dbReference type="PROSITE" id="PS51847"/>
    </source>
</evidence>
<dbReference type="PANTHER" id="PTHR47042:SF4">
    <property type="entry name" value="OS02G0313700 PROTEIN"/>
    <property type="match status" value="1"/>
</dbReference>
<dbReference type="SUPFAM" id="SSF49562">
    <property type="entry name" value="C2 domain (Calcium/lipid-binding domain, CaLB)"/>
    <property type="match status" value="1"/>
</dbReference>
<reference evidence="9" key="1">
    <citation type="submission" date="2021-05" db="UniProtKB">
        <authorList>
            <consortium name="EnsemblPlants"/>
        </authorList>
    </citation>
    <scope>IDENTIFICATION</scope>
    <source>
        <strain evidence="9">subsp. malaccensis</strain>
    </source>
</reference>
<dbReference type="PANTHER" id="PTHR47042">
    <property type="entry name" value="C2 DOMAIN-CONTAINING PROTEIN-LIKE"/>
    <property type="match status" value="1"/>
</dbReference>
<accession>A0A804KZ29</accession>
<dbReference type="InterPro" id="IPR031468">
    <property type="entry name" value="SMP_LBD"/>
</dbReference>
<evidence type="ECO:0000256" key="6">
    <source>
        <dbReference type="SAM" id="Phobius"/>
    </source>
</evidence>
<evidence type="ECO:0000256" key="1">
    <source>
        <dbReference type="ARBA" id="ARBA00004370"/>
    </source>
</evidence>
<keyword evidence="5 6" id="KW-0472">Membrane</keyword>
<evidence type="ECO:0000256" key="3">
    <source>
        <dbReference type="ARBA" id="ARBA00023055"/>
    </source>
</evidence>
<dbReference type="Pfam" id="PF00168">
    <property type="entry name" value="C2"/>
    <property type="match status" value="1"/>
</dbReference>
<dbReference type="Pfam" id="PF25669">
    <property type="entry name" value="SMP_MUG190-like"/>
    <property type="match status" value="1"/>
</dbReference>
<dbReference type="AlphaFoldDB" id="A0A804KZ29"/>
<keyword evidence="10" id="KW-1185">Reference proteome</keyword>
<comment type="subcellular location">
    <subcellularLocation>
        <location evidence="1">Membrane</location>
    </subcellularLocation>
</comment>
<dbReference type="GO" id="GO:0006869">
    <property type="term" value="P:lipid transport"/>
    <property type="evidence" value="ECO:0007669"/>
    <property type="project" value="UniProtKB-KW"/>
</dbReference>
<evidence type="ECO:0008006" key="11">
    <source>
        <dbReference type="Google" id="ProtNLM"/>
    </source>
</evidence>
<dbReference type="InterPro" id="IPR052847">
    <property type="entry name" value="Ext_Synaptotagmin/KAHRP-like"/>
</dbReference>
<evidence type="ECO:0000313" key="10">
    <source>
        <dbReference type="Proteomes" id="UP000012960"/>
    </source>
</evidence>
<dbReference type="Gene3D" id="2.60.40.150">
    <property type="entry name" value="C2 domain"/>
    <property type="match status" value="1"/>
</dbReference>
<sequence>MDITEASIVHHLALVLLLLWVLVQLGWSHPVLFFLALLYLYKVNAYYTLRLQKRLQFEERKYANQRRLLSDTESVRWLNHAIEKIWPICMEHIASQQFLLPIIPWFLDKFKPWTARKAVLHHLYLGRNPPMFSDLRVLHQSGDDDHLVLELGMSFLSADDMSAKLAIRLRKRLGFGIKTNMHITSMHVEGKVLVGVKFLRHWPFLGRVRVCFVEPPYFQMTVKPIFGHGLDVTELPGISGWLDKLLDDAFEQTLVEPNMLVIDVEKFVSAPEECWFTVEERSLVAHVKLEMLEGADMKPSDLNGLADPYVRGQLGSYRFQTKIQRKTLSPKWLEEFKIPINSWEAPNVLVLQVRDKDTIFDDMLGDCSVNINDLRGGQRHDMWMSLQNIKMGRIHLAITVLEEELQKNLCRSQKISAMMKLRRRWYQCQAHSMKRLKILILKNIL</sequence>
<feature type="transmembrane region" description="Helical" evidence="6">
    <location>
        <begin position="12"/>
        <end position="41"/>
    </location>
</feature>